<dbReference type="InterPro" id="IPR013974">
    <property type="entry name" value="SAF"/>
</dbReference>
<dbReference type="InterPro" id="IPR031571">
    <property type="entry name" value="RcpC_dom"/>
</dbReference>
<dbReference type="SMART" id="SM00858">
    <property type="entry name" value="SAF"/>
    <property type="match status" value="1"/>
</dbReference>
<accession>A0A6J7HZV3</accession>
<evidence type="ECO:0000259" key="1">
    <source>
        <dbReference type="SMART" id="SM00858"/>
    </source>
</evidence>
<evidence type="ECO:0000313" key="3">
    <source>
        <dbReference type="EMBL" id="CAB5025270.1"/>
    </source>
</evidence>
<dbReference type="EMBL" id="CAFBND010000001">
    <property type="protein sequence ID" value="CAB4923937.1"/>
    <property type="molecule type" value="Genomic_DNA"/>
</dbReference>
<evidence type="ECO:0000313" key="2">
    <source>
        <dbReference type="EMBL" id="CAB4923937.1"/>
    </source>
</evidence>
<organism evidence="2">
    <name type="scientific">freshwater metagenome</name>
    <dbReference type="NCBI Taxonomy" id="449393"/>
    <lineage>
        <taxon>unclassified sequences</taxon>
        <taxon>metagenomes</taxon>
        <taxon>ecological metagenomes</taxon>
    </lineage>
</organism>
<dbReference type="Gene3D" id="3.90.1210.10">
    <property type="entry name" value="Antifreeze-like/N-acetylneuraminic acid synthase C-terminal domain"/>
    <property type="match status" value="1"/>
</dbReference>
<dbReference type="EMBL" id="CAFBPU010000008">
    <property type="protein sequence ID" value="CAB5025270.1"/>
    <property type="molecule type" value="Genomic_DNA"/>
</dbReference>
<feature type="domain" description="SAF" evidence="1">
    <location>
        <begin position="13"/>
        <end position="75"/>
    </location>
</feature>
<sequence>MTTALRPPAAESTTVLVARHDLVPGSVLLAGDIAVEPRPAESVPRDSLRLENAAIGHVVSFPVRAGEALSARHVLSSALLEAFGPDTVATPMRLSDDAALALVQAGDVVDVIAARTSDTTDDSSSMVVASHVRVLVIASPPTASGGSGMLGSGGSTGGMSPVLVIATTPAQALDLARAAVGSRLSLILRTH</sequence>
<gene>
    <name evidence="2" type="ORF">UFOPK3752_00004</name>
    <name evidence="3" type="ORF">UFOPK4150_00494</name>
</gene>
<protein>
    <submittedName>
        <fullName evidence="2">Unannotated protein</fullName>
    </submittedName>
</protein>
<dbReference type="CDD" id="cd11614">
    <property type="entry name" value="SAF_CpaB_FlgA_like"/>
    <property type="match status" value="1"/>
</dbReference>
<dbReference type="Pfam" id="PF16976">
    <property type="entry name" value="RcpC"/>
    <property type="match status" value="1"/>
</dbReference>
<name>A0A6J7HZV3_9ZZZZ</name>
<proteinExistence type="predicted"/>
<dbReference type="AlphaFoldDB" id="A0A6J7HZV3"/>
<dbReference type="Pfam" id="PF08666">
    <property type="entry name" value="SAF"/>
    <property type="match status" value="1"/>
</dbReference>
<reference evidence="2" key="1">
    <citation type="submission" date="2020-05" db="EMBL/GenBank/DDBJ databases">
        <authorList>
            <person name="Chiriac C."/>
            <person name="Salcher M."/>
            <person name="Ghai R."/>
            <person name="Kavagutti S V."/>
        </authorList>
    </citation>
    <scope>NUCLEOTIDE SEQUENCE</scope>
</reference>